<name>A0A2T7C714_9POAL</name>
<dbReference type="Proteomes" id="UP000244336">
    <property type="component" value="Chromosome 9"/>
</dbReference>
<dbReference type="Gramene" id="PUZ39122">
    <property type="protein sequence ID" value="PUZ39122"/>
    <property type="gene ID" value="GQ55_9G258900"/>
</dbReference>
<sequence length="56" mass="6393">MRRSPTCRLPSPDKREPDPVARNKSWPLVPLLPVAQVSNRRRPEIPPGPRGVPVRY</sequence>
<evidence type="ECO:0000256" key="1">
    <source>
        <dbReference type="SAM" id="MobiDB-lite"/>
    </source>
</evidence>
<gene>
    <name evidence="2" type="ORF">GQ55_9G258900</name>
</gene>
<protein>
    <submittedName>
        <fullName evidence="2">Uncharacterized protein</fullName>
    </submittedName>
</protein>
<organism evidence="2 3">
    <name type="scientific">Panicum hallii var. hallii</name>
    <dbReference type="NCBI Taxonomy" id="1504633"/>
    <lineage>
        <taxon>Eukaryota</taxon>
        <taxon>Viridiplantae</taxon>
        <taxon>Streptophyta</taxon>
        <taxon>Embryophyta</taxon>
        <taxon>Tracheophyta</taxon>
        <taxon>Spermatophyta</taxon>
        <taxon>Magnoliopsida</taxon>
        <taxon>Liliopsida</taxon>
        <taxon>Poales</taxon>
        <taxon>Poaceae</taxon>
        <taxon>PACMAD clade</taxon>
        <taxon>Panicoideae</taxon>
        <taxon>Panicodae</taxon>
        <taxon>Paniceae</taxon>
        <taxon>Panicinae</taxon>
        <taxon>Panicum</taxon>
        <taxon>Panicum sect. Panicum</taxon>
    </lineage>
</organism>
<proteinExistence type="predicted"/>
<accession>A0A2T7C714</accession>
<reference evidence="2 3" key="1">
    <citation type="submission" date="2018-04" db="EMBL/GenBank/DDBJ databases">
        <title>WGS assembly of Panicum hallii var. hallii HAL2.</title>
        <authorList>
            <person name="Lovell J."/>
            <person name="Jenkins J."/>
            <person name="Lowry D."/>
            <person name="Mamidi S."/>
            <person name="Sreedasyam A."/>
            <person name="Weng X."/>
            <person name="Barry K."/>
            <person name="Bonette J."/>
            <person name="Campitelli B."/>
            <person name="Daum C."/>
            <person name="Gordon S."/>
            <person name="Gould B."/>
            <person name="Lipzen A."/>
            <person name="MacQueen A."/>
            <person name="Palacio-Mejia J."/>
            <person name="Plott C."/>
            <person name="Shakirov E."/>
            <person name="Shu S."/>
            <person name="Yoshinaga Y."/>
            <person name="Zane M."/>
            <person name="Rokhsar D."/>
            <person name="Grimwood J."/>
            <person name="Schmutz J."/>
            <person name="Juenger T."/>
        </authorList>
    </citation>
    <scope>NUCLEOTIDE SEQUENCE [LARGE SCALE GENOMIC DNA]</scope>
    <source>
        <strain evidence="3">cv. HAL2</strain>
    </source>
</reference>
<feature type="compositionally biased region" description="Basic and acidic residues" evidence="1">
    <location>
        <begin position="11"/>
        <end position="21"/>
    </location>
</feature>
<evidence type="ECO:0000313" key="2">
    <source>
        <dbReference type="EMBL" id="PUZ39122.1"/>
    </source>
</evidence>
<dbReference type="EMBL" id="CM009757">
    <property type="protein sequence ID" value="PUZ39122.1"/>
    <property type="molecule type" value="Genomic_DNA"/>
</dbReference>
<dbReference type="AlphaFoldDB" id="A0A2T7C714"/>
<keyword evidence="3" id="KW-1185">Reference proteome</keyword>
<evidence type="ECO:0000313" key="3">
    <source>
        <dbReference type="Proteomes" id="UP000244336"/>
    </source>
</evidence>
<feature type="region of interest" description="Disordered" evidence="1">
    <location>
        <begin position="1"/>
        <end position="27"/>
    </location>
</feature>